<dbReference type="InterPro" id="IPR042171">
    <property type="entry name" value="Acyl-CoA_hotdog"/>
</dbReference>
<organism evidence="11">
    <name type="scientific">Thermohahella caldifontis</name>
    <dbReference type="NCBI Taxonomy" id="3142973"/>
    <lineage>
        <taxon>Bacteria</taxon>
        <taxon>Pseudomonadati</taxon>
        <taxon>Pseudomonadota</taxon>
        <taxon>Gammaproteobacteria</taxon>
        <taxon>Oceanospirillales</taxon>
        <taxon>Hahellaceae</taxon>
        <taxon>Thermohahella</taxon>
    </lineage>
</organism>
<sequence>MTDVVQQLLSLLELKPLDECLFQGESQDLGFRNVFGGQVVSQALMAAYNTVAEDRTAHSLHAYFLRPGDPHHPIFYEVTEVRDGRSFSVRRVIARQHNKEILALMASFQTEEEGFEHQAEMPEVAGPEGLVSELEMRRKFRDLIPERIREQFTCDRPIEIRPVNPVNYLKPEPMPPVKHNWFRAVSRLPDAIRWHHCVLAYASDFGLLGTSLQPHAVTFMQKDMQVASLDHAVWFHRPFRADDWLLYSMDSPSASGGRGMNRGQIFTRDGVLVASTAQEALIRRRKDWA</sequence>
<dbReference type="Gene3D" id="2.40.160.210">
    <property type="entry name" value="Acyl-CoA thioesterase, double hotdog domain"/>
    <property type="match status" value="1"/>
</dbReference>
<evidence type="ECO:0000259" key="10">
    <source>
        <dbReference type="Pfam" id="PF13622"/>
    </source>
</evidence>
<evidence type="ECO:0000256" key="5">
    <source>
        <dbReference type="ARBA" id="ARBA00038894"/>
    </source>
</evidence>
<dbReference type="KEGG" id="tcd:AAIA72_08890"/>
<gene>
    <name evidence="11" type="primary">tesB</name>
    <name evidence="11" type="ORF">AAIA72_08890</name>
</gene>
<accession>A0AB39URI3</accession>
<evidence type="ECO:0000256" key="8">
    <source>
        <dbReference type="ARBA" id="ARBA00079653"/>
    </source>
</evidence>
<reference evidence="11" key="1">
    <citation type="submission" date="2024-05" db="EMBL/GenBank/DDBJ databases">
        <title>Genome sequencing of novel strain.</title>
        <authorList>
            <person name="Ganbat D."/>
            <person name="Ganbat S."/>
            <person name="Lee S.-J."/>
        </authorList>
    </citation>
    <scope>NUCLEOTIDE SEQUENCE</scope>
    <source>
        <strain evidence="11">SMD15-11</strain>
    </source>
</reference>
<dbReference type="NCBIfam" id="TIGR00189">
    <property type="entry name" value="tesB"/>
    <property type="match status" value="1"/>
</dbReference>
<keyword evidence="3" id="KW-0378">Hydrolase</keyword>
<dbReference type="CDD" id="cd03445">
    <property type="entry name" value="Thioesterase_II_repeat2"/>
    <property type="match status" value="1"/>
</dbReference>
<proteinExistence type="inferred from homology"/>
<dbReference type="CDD" id="cd03444">
    <property type="entry name" value="Thioesterase_II_repeat1"/>
    <property type="match status" value="1"/>
</dbReference>
<evidence type="ECO:0000259" key="9">
    <source>
        <dbReference type="Pfam" id="PF02551"/>
    </source>
</evidence>
<evidence type="ECO:0000256" key="1">
    <source>
        <dbReference type="ARBA" id="ARBA00006538"/>
    </source>
</evidence>
<comment type="subunit">
    <text evidence="2">Homotetramer.</text>
</comment>
<comment type="similarity">
    <text evidence="1">Belongs to the C/M/P thioester hydrolase family.</text>
</comment>
<dbReference type="Pfam" id="PF02551">
    <property type="entry name" value="Acyl_CoA_thio"/>
    <property type="match status" value="1"/>
</dbReference>
<dbReference type="InterPro" id="IPR025652">
    <property type="entry name" value="TesB_C"/>
</dbReference>
<dbReference type="GO" id="GO:0005829">
    <property type="term" value="C:cytosol"/>
    <property type="evidence" value="ECO:0007669"/>
    <property type="project" value="TreeGrafter"/>
</dbReference>
<name>A0AB39URI3_9GAMM</name>
<feature type="domain" description="Acyl-CoA thioesterase-like N-terminal HotDog" evidence="10">
    <location>
        <begin position="33"/>
        <end position="109"/>
    </location>
</feature>
<dbReference type="InterPro" id="IPR003703">
    <property type="entry name" value="Acyl_CoA_thio"/>
</dbReference>
<dbReference type="AlphaFoldDB" id="A0AB39URI3"/>
<dbReference type="GO" id="GO:0009062">
    <property type="term" value="P:fatty acid catabolic process"/>
    <property type="evidence" value="ECO:0007669"/>
    <property type="project" value="TreeGrafter"/>
</dbReference>
<evidence type="ECO:0000313" key="11">
    <source>
        <dbReference type="EMBL" id="XDT70929.1"/>
    </source>
</evidence>
<comment type="catalytic activity">
    <reaction evidence="6">
        <text>a fatty acyl-CoA + H2O = a fatty acid + CoA + H(+)</text>
        <dbReference type="Rhea" id="RHEA:16781"/>
        <dbReference type="ChEBI" id="CHEBI:15377"/>
        <dbReference type="ChEBI" id="CHEBI:15378"/>
        <dbReference type="ChEBI" id="CHEBI:28868"/>
        <dbReference type="ChEBI" id="CHEBI:57287"/>
        <dbReference type="ChEBI" id="CHEBI:77636"/>
        <dbReference type="EC" id="3.1.2.20"/>
    </reaction>
    <physiologicalReaction direction="left-to-right" evidence="6">
        <dbReference type="Rhea" id="RHEA:16782"/>
    </physiologicalReaction>
</comment>
<evidence type="ECO:0000256" key="2">
    <source>
        <dbReference type="ARBA" id="ARBA00011881"/>
    </source>
</evidence>
<dbReference type="EC" id="3.1.2.20" evidence="5"/>
<dbReference type="FunFam" id="2.40.160.210:FF:000001">
    <property type="entry name" value="Acyl-CoA thioesterase II"/>
    <property type="match status" value="1"/>
</dbReference>
<evidence type="ECO:0000256" key="4">
    <source>
        <dbReference type="ARBA" id="ARBA00023098"/>
    </source>
</evidence>
<dbReference type="EMBL" id="CP154858">
    <property type="protein sequence ID" value="XDT70929.1"/>
    <property type="molecule type" value="Genomic_DNA"/>
</dbReference>
<protein>
    <recommendedName>
        <fullName evidence="7">Acyl-CoA thioesterase 2</fullName>
        <ecNumber evidence="5">3.1.2.20</ecNumber>
    </recommendedName>
    <alternativeName>
        <fullName evidence="8">Thioesterase II</fullName>
    </alternativeName>
</protein>
<dbReference type="GO" id="GO:0047617">
    <property type="term" value="F:fatty acyl-CoA hydrolase activity"/>
    <property type="evidence" value="ECO:0007669"/>
    <property type="project" value="UniProtKB-EC"/>
</dbReference>
<dbReference type="PANTHER" id="PTHR11066:SF34">
    <property type="entry name" value="ACYL-COENZYME A THIOESTERASE 8"/>
    <property type="match status" value="1"/>
</dbReference>
<feature type="domain" description="Acyl-CoA thioesterase 2 C-terminal" evidence="9">
    <location>
        <begin position="149"/>
        <end position="279"/>
    </location>
</feature>
<evidence type="ECO:0000256" key="3">
    <source>
        <dbReference type="ARBA" id="ARBA00022801"/>
    </source>
</evidence>
<dbReference type="Pfam" id="PF13622">
    <property type="entry name" value="4HBT_3"/>
    <property type="match status" value="1"/>
</dbReference>
<dbReference type="InterPro" id="IPR049449">
    <property type="entry name" value="TesB_ACOT8-like_N"/>
</dbReference>
<dbReference type="PANTHER" id="PTHR11066">
    <property type="entry name" value="ACYL-COA THIOESTERASE"/>
    <property type="match status" value="1"/>
</dbReference>
<evidence type="ECO:0000256" key="7">
    <source>
        <dbReference type="ARBA" id="ARBA00071120"/>
    </source>
</evidence>
<keyword evidence="4" id="KW-0443">Lipid metabolism</keyword>
<dbReference type="SUPFAM" id="SSF54637">
    <property type="entry name" value="Thioesterase/thiol ester dehydrase-isomerase"/>
    <property type="match status" value="2"/>
</dbReference>
<dbReference type="InterPro" id="IPR029069">
    <property type="entry name" value="HotDog_dom_sf"/>
</dbReference>
<evidence type="ECO:0000256" key="6">
    <source>
        <dbReference type="ARBA" id="ARBA00050943"/>
    </source>
</evidence>
<dbReference type="GO" id="GO:0006637">
    <property type="term" value="P:acyl-CoA metabolic process"/>
    <property type="evidence" value="ECO:0007669"/>
    <property type="project" value="InterPro"/>
</dbReference>
<dbReference type="RefSeq" id="WP_369599970.1">
    <property type="nucleotide sequence ID" value="NZ_CP154858.1"/>
</dbReference>